<comment type="caution">
    <text evidence="1">The sequence shown here is derived from an EMBL/GenBank/DDBJ whole genome shotgun (WGS) entry which is preliminary data.</text>
</comment>
<name>A0ABD7HML0_9MYCO</name>
<reference evidence="1 2" key="1">
    <citation type="submission" date="2018-08" db="EMBL/GenBank/DDBJ databases">
        <title>Linezolid Resistance in Mycobacterium abscessus: MIC Distribution and Comprehensive Investigation of Resistance Mechanisms.</title>
        <authorList>
            <person name="Ye M."/>
            <person name="Xu L."/>
            <person name="Zou Y."/>
            <person name="Li B."/>
            <person name="Guo Q."/>
            <person name="Zhang Y."/>
            <person name="Zhan M."/>
            <person name="Xu B."/>
            <person name="Yu F."/>
            <person name="Zhang Z."/>
            <person name="Chu H."/>
        </authorList>
    </citation>
    <scope>NUCLEOTIDE SEQUENCE [LARGE SCALE GENOMIC DNA]</scope>
    <source>
        <strain evidence="1 2">G143</strain>
    </source>
</reference>
<dbReference type="AlphaFoldDB" id="A0ABD7HML0"/>
<proteinExistence type="predicted"/>
<dbReference type="EMBL" id="QXBN01000012">
    <property type="protein sequence ID" value="RIT36731.1"/>
    <property type="molecule type" value="Genomic_DNA"/>
</dbReference>
<evidence type="ECO:0000313" key="2">
    <source>
        <dbReference type="Proteomes" id="UP000284557"/>
    </source>
</evidence>
<organism evidence="1 2">
    <name type="scientific">Mycobacteroides abscessus</name>
    <dbReference type="NCBI Taxonomy" id="36809"/>
    <lineage>
        <taxon>Bacteria</taxon>
        <taxon>Bacillati</taxon>
        <taxon>Actinomycetota</taxon>
        <taxon>Actinomycetes</taxon>
        <taxon>Mycobacteriales</taxon>
        <taxon>Mycobacteriaceae</taxon>
        <taxon>Mycobacteroides</taxon>
    </lineage>
</organism>
<dbReference type="RefSeq" id="WP_119596388.1">
    <property type="nucleotide sequence ID" value="NZ_QXBN01000012.1"/>
</dbReference>
<protein>
    <submittedName>
        <fullName evidence="1">Uncharacterized protein</fullName>
    </submittedName>
</protein>
<dbReference type="Proteomes" id="UP000284557">
    <property type="component" value="Unassembled WGS sequence"/>
</dbReference>
<gene>
    <name evidence="1" type="ORF">D2E76_15835</name>
</gene>
<accession>A0ABD7HML0</accession>
<sequence length="508" mass="55976">MRDYGDDGGALQWWAATTEPDGTDLAWCVRYHPLYGRSVVLVKDEVAFTLHEDWEGSGRRSGPLLFRMGGYWWDGISWYRPLQIFDYAAERYARRKAPSARTITAADILADDHASAGSATVLTIADVHRHAEAHGEVRPMAVDNWNAHLKLWAGRRRNNAYPLSKCVVDISAPELAAGLLIGTPEMASMAGIAASTLRAYSARGENDLPAHQGVIAGRKMWSRPVAADWAESRSRLPENAAAALAASSELSVGQADLFARFSASFFTRLWSKPFRKLWRLKDESSARARSNELAMLVATNLEDIVPIDALKFTVRQAVLHEFQHDIEAAAAIGRPERMDVSLWPLTAKMLDWIVRHHPRRAGNLINDIIGSAERDLNVPREQSIAAIRRSLAQDGKLAVGAYDAFLERILPPLESCETFRVEGATVYLDGNPRPVASCESAQEAERVAEKLNNDPGAAQLAVERLSAAPAAGLAEEMNRIRRETRETIELLGLDIARPANSGEATDDE</sequence>
<evidence type="ECO:0000313" key="1">
    <source>
        <dbReference type="EMBL" id="RIT36731.1"/>
    </source>
</evidence>